<sequence length="96" mass="10230">MGGRLLAAVLVLKPHQALYGCQAAQLNDPRILSQDEMGRSSAAQMTVVSDATAPQTMSSPAWQTPKAHVSVPDCLLSHRWRLRHAALVADCPITGG</sequence>
<feature type="signal peptide" evidence="1">
    <location>
        <begin position="1"/>
        <end position="23"/>
    </location>
</feature>
<gene>
    <name evidence="2" type="ORF">WJX73_001723</name>
</gene>
<keyword evidence="1" id="KW-0732">Signal</keyword>
<comment type="caution">
    <text evidence="2">The sequence shown here is derived from an EMBL/GenBank/DDBJ whole genome shotgun (WGS) entry which is preliminary data.</text>
</comment>
<accession>A0AAW1PW09</accession>
<evidence type="ECO:0000256" key="1">
    <source>
        <dbReference type="SAM" id="SignalP"/>
    </source>
</evidence>
<evidence type="ECO:0000313" key="2">
    <source>
        <dbReference type="EMBL" id="KAK9813651.1"/>
    </source>
</evidence>
<organism evidence="2 3">
    <name type="scientific">Symbiochloris irregularis</name>
    <dbReference type="NCBI Taxonomy" id="706552"/>
    <lineage>
        <taxon>Eukaryota</taxon>
        <taxon>Viridiplantae</taxon>
        <taxon>Chlorophyta</taxon>
        <taxon>core chlorophytes</taxon>
        <taxon>Trebouxiophyceae</taxon>
        <taxon>Trebouxiales</taxon>
        <taxon>Trebouxiaceae</taxon>
        <taxon>Symbiochloris</taxon>
    </lineage>
</organism>
<keyword evidence="3" id="KW-1185">Reference proteome</keyword>
<protein>
    <recommendedName>
        <fullName evidence="4">Secreted protein</fullName>
    </recommendedName>
</protein>
<proteinExistence type="predicted"/>
<name>A0AAW1PW09_9CHLO</name>
<dbReference type="AlphaFoldDB" id="A0AAW1PW09"/>
<evidence type="ECO:0008006" key="4">
    <source>
        <dbReference type="Google" id="ProtNLM"/>
    </source>
</evidence>
<evidence type="ECO:0000313" key="3">
    <source>
        <dbReference type="Proteomes" id="UP001465755"/>
    </source>
</evidence>
<dbReference type="EMBL" id="JALJOQ010000003">
    <property type="protein sequence ID" value="KAK9813651.1"/>
    <property type="molecule type" value="Genomic_DNA"/>
</dbReference>
<reference evidence="2 3" key="1">
    <citation type="journal article" date="2024" name="Nat. Commun.">
        <title>Phylogenomics reveals the evolutionary origins of lichenization in chlorophyte algae.</title>
        <authorList>
            <person name="Puginier C."/>
            <person name="Libourel C."/>
            <person name="Otte J."/>
            <person name="Skaloud P."/>
            <person name="Haon M."/>
            <person name="Grisel S."/>
            <person name="Petersen M."/>
            <person name="Berrin J.G."/>
            <person name="Delaux P.M."/>
            <person name="Dal Grande F."/>
            <person name="Keller J."/>
        </authorList>
    </citation>
    <scope>NUCLEOTIDE SEQUENCE [LARGE SCALE GENOMIC DNA]</scope>
    <source>
        <strain evidence="2 3">SAG 2036</strain>
    </source>
</reference>
<dbReference type="Proteomes" id="UP001465755">
    <property type="component" value="Unassembled WGS sequence"/>
</dbReference>
<feature type="chain" id="PRO_5043497739" description="Secreted protein" evidence="1">
    <location>
        <begin position="24"/>
        <end position="96"/>
    </location>
</feature>